<dbReference type="GO" id="GO:0004341">
    <property type="term" value="F:gluconolactonase activity"/>
    <property type="evidence" value="ECO:0007669"/>
    <property type="project" value="TreeGrafter"/>
</dbReference>
<feature type="binding site" evidence="3">
    <location>
        <position position="198"/>
    </location>
    <ligand>
        <name>a divalent metal cation</name>
        <dbReference type="ChEBI" id="CHEBI:60240"/>
    </ligand>
</feature>
<dbReference type="EMBL" id="VOQQ01000001">
    <property type="protein sequence ID" value="TXC63998.1"/>
    <property type="molecule type" value="Genomic_DNA"/>
</dbReference>
<evidence type="ECO:0000256" key="1">
    <source>
        <dbReference type="ARBA" id="ARBA00008853"/>
    </source>
</evidence>
<dbReference type="InterPro" id="IPR013658">
    <property type="entry name" value="SGL"/>
</dbReference>
<organism evidence="5 6">
    <name type="scientific">Allosphingosinicella ginsenosidimutans</name>
    <dbReference type="NCBI Taxonomy" id="1176539"/>
    <lineage>
        <taxon>Bacteria</taxon>
        <taxon>Pseudomonadati</taxon>
        <taxon>Pseudomonadota</taxon>
        <taxon>Alphaproteobacteria</taxon>
        <taxon>Sphingomonadales</taxon>
        <taxon>Sphingomonadaceae</taxon>
        <taxon>Allosphingosinicella</taxon>
    </lineage>
</organism>
<feature type="binding site" evidence="3">
    <location>
        <position position="101"/>
    </location>
    <ligand>
        <name>substrate</name>
    </ligand>
</feature>
<dbReference type="Gene3D" id="2.120.10.30">
    <property type="entry name" value="TolB, C-terminal domain"/>
    <property type="match status" value="1"/>
</dbReference>
<dbReference type="PANTHER" id="PTHR10907:SF47">
    <property type="entry name" value="REGUCALCIN"/>
    <property type="match status" value="1"/>
</dbReference>
<gene>
    <name evidence="5" type="ORF">FRZ32_10215</name>
</gene>
<accession>A0A5C6TWA2</accession>
<evidence type="ECO:0000313" key="5">
    <source>
        <dbReference type="EMBL" id="TXC63998.1"/>
    </source>
</evidence>
<dbReference type="SUPFAM" id="SSF63829">
    <property type="entry name" value="Calcium-dependent phosphotriesterase"/>
    <property type="match status" value="1"/>
</dbReference>
<dbReference type="InterPro" id="IPR005511">
    <property type="entry name" value="SMP-30"/>
</dbReference>
<evidence type="ECO:0000256" key="3">
    <source>
        <dbReference type="PIRSR" id="PIRSR605511-2"/>
    </source>
</evidence>
<keyword evidence="6" id="KW-1185">Reference proteome</keyword>
<evidence type="ECO:0000259" key="4">
    <source>
        <dbReference type="Pfam" id="PF08450"/>
    </source>
</evidence>
<feature type="binding site" evidence="3">
    <location>
        <position position="103"/>
    </location>
    <ligand>
        <name>substrate</name>
    </ligand>
</feature>
<keyword evidence="3" id="KW-0479">Metal-binding</keyword>
<keyword evidence="3" id="KW-0862">Zinc</keyword>
<comment type="similarity">
    <text evidence="1">Belongs to the SMP-30/CGR1 family.</text>
</comment>
<dbReference type="GO" id="GO:0005509">
    <property type="term" value="F:calcium ion binding"/>
    <property type="evidence" value="ECO:0007669"/>
    <property type="project" value="TreeGrafter"/>
</dbReference>
<comment type="caution">
    <text evidence="5">The sequence shown here is derived from an EMBL/GenBank/DDBJ whole genome shotgun (WGS) entry which is preliminary data.</text>
</comment>
<dbReference type="GO" id="GO:0019853">
    <property type="term" value="P:L-ascorbic acid biosynthetic process"/>
    <property type="evidence" value="ECO:0007669"/>
    <property type="project" value="TreeGrafter"/>
</dbReference>
<reference evidence="5 6" key="1">
    <citation type="journal article" date="2015" name="J. Microbiol.">
        <title>Sphingosinicella ginsenosidimutans sp. nov., with ginsenoside converting activity.</title>
        <authorList>
            <person name="Kim J.K."/>
            <person name="Kang M.S."/>
            <person name="Park S.C."/>
            <person name="Kim K.M."/>
            <person name="Choi K."/>
            <person name="Yoon M.H."/>
            <person name="Im W.T."/>
        </authorList>
    </citation>
    <scope>NUCLEOTIDE SEQUENCE [LARGE SCALE GENOMIC DNA]</scope>
    <source>
        <strain evidence="5 6">BS-11</strain>
    </source>
</reference>
<dbReference type="PANTHER" id="PTHR10907">
    <property type="entry name" value="REGUCALCIN"/>
    <property type="match status" value="1"/>
</dbReference>
<dbReference type="Pfam" id="PF08450">
    <property type="entry name" value="SGL"/>
    <property type="match status" value="1"/>
</dbReference>
<feature type="binding site" evidence="3">
    <location>
        <position position="18"/>
    </location>
    <ligand>
        <name>a divalent metal cation</name>
        <dbReference type="ChEBI" id="CHEBI:60240"/>
    </ligand>
</feature>
<feature type="domain" description="SMP-30/Gluconolactonase/LRE-like region" evidence="4">
    <location>
        <begin position="16"/>
        <end position="256"/>
    </location>
</feature>
<dbReference type="PRINTS" id="PR01790">
    <property type="entry name" value="SMP30FAMILY"/>
</dbReference>
<dbReference type="InterPro" id="IPR011042">
    <property type="entry name" value="6-blade_b-propeller_TolB-like"/>
</dbReference>
<feature type="binding site" evidence="3">
    <location>
        <position position="149"/>
    </location>
    <ligand>
        <name>a divalent metal cation</name>
        <dbReference type="ChEBI" id="CHEBI:60240"/>
    </ligand>
</feature>
<sequence length="294" mass="31209">MAIGEPASVVAVGALLGEGPVWNPRESALWFVDIKGYRIHRFDPAAGALDSWDAPAQPGWVLPAEDGGFVVGLQGGIHRFDPATGAFTAIAPVEADRPGNRLNDACTDGQGRIWLGSMDDAEEADTGRIYRFENGRLVDPGLPPVCITNGPAISPDGRTLYHVDTLGRRVWACALAQDGRLGAPRLFAEIGDREGYPDGPTVDSEGHVWIGLFAGWAARRYAPDGALVETVHFPVANVTKLAFGGDDLKTVYATTAAKGLSADERERQPLAGNLFSFRVDVPGVPVTPARTEAA</sequence>
<evidence type="ECO:0000256" key="2">
    <source>
        <dbReference type="PIRSR" id="PIRSR605511-1"/>
    </source>
</evidence>
<dbReference type="Proteomes" id="UP000321249">
    <property type="component" value="Unassembled WGS sequence"/>
</dbReference>
<dbReference type="OrthoDB" id="2633250at2"/>
<dbReference type="AlphaFoldDB" id="A0A5C6TWA2"/>
<comment type="cofactor">
    <cofactor evidence="3">
        <name>Zn(2+)</name>
        <dbReference type="ChEBI" id="CHEBI:29105"/>
    </cofactor>
    <text evidence="3">Binds 1 divalent metal cation per subunit.</text>
</comment>
<proteinExistence type="inferred from homology"/>
<evidence type="ECO:0000313" key="6">
    <source>
        <dbReference type="Proteomes" id="UP000321249"/>
    </source>
</evidence>
<dbReference type="RefSeq" id="WP_147043404.1">
    <property type="nucleotide sequence ID" value="NZ_BAABIR010000001.1"/>
</dbReference>
<feature type="active site" description="Proton donor/acceptor" evidence="2">
    <location>
        <position position="198"/>
    </location>
</feature>
<name>A0A5C6TWA2_9SPHN</name>
<protein>
    <submittedName>
        <fullName evidence="5">SMP-30/gluconolactonase/LRE family protein</fullName>
    </submittedName>
</protein>